<evidence type="ECO:0000313" key="9">
    <source>
        <dbReference type="EMBL" id="MCW8084798.1"/>
    </source>
</evidence>
<comment type="similarity">
    <text evidence="2">Belongs to the asparagine synthetase family.</text>
</comment>
<dbReference type="PANTHER" id="PTHR43284">
    <property type="entry name" value="ASPARAGINE SYNTHETASE (GLUTAMINE-HYDROLYZING)"/>
    <property type="match status" value="1"/>
</dbReference>
<dbReference type="InterPro" id="IPR006426">
    <property type="entry name" value="Asn_synth_AEB"/>
</dbReference>
<evidence type="ECO:0000256" key="5">
    <source>
        <dbReference type="ARBA" id="ARBA00022840"/>
    </source>
</evidence>
<dbReference type="PANTHER" id="PTHR43284:SF1">
    <property type="entry name" value="ASPARAGINE SYNTHETASE"/>
    <property type="match status" value="1"/>
</dbReference>
<dbReference type="Proteomes" id="UP001526430">
    <property type="component" value="Unassembled WGS sequence"/>
</dbReference>
<dbReference type="SUPFAM" id="SSF52402">
    <property type="entry name" value="Adenine nucleotide alpha hydrolases-like"/>
    <property type="match status" value="1"/>
</dbReference>
<organism evidence="9 10">
    <name type="scientific">Sabulicella glaciei</name>
    <dbReference type="NCBI Taxonomy" id="2984948"/>
    <lineage>
        <taxon>Bacteria</taxon>
        <taxon>Pseudomonadati</taxon>
        <taxon>Pseudomonadota</taxon>
        <taxon>Alphaproteobacteria</taxon>
        <taxon>Acetobacterales</taxon>
        <taxon>Acetobacteraceae</taxon>
        <taxon>Sabulicella</taxon>
    </lineage>
</organism>
<sequence>MRRMADALAHRGPDGDGFHVEPHLGFGHRRLSFVDLEGGSQPMTTADGAVLVTFNGEIYNHVALREALEAAGHLHRTRSDTEILLTGWREWGVGLLDRLQGMYAFALWDRTRSELLLARDRMGEKPLHWTVLPDGTLAFASEIPALLTLPGVDRRTDPMAIEDFLALGYIPDPATGYAAIRRLPAAHFALLRRGEAMLPEPRSYWRPPTRAVAGSADAAAELRARLTDAVHLQLMADVPIGAFLSGGVDSASVVALASRKVGLSTFTIGFSGPGDERPAAASLAARFGTTHHAEEGEQDYLAAASRVAEVYGEPFGDHSAVPSLAVSRLARRHVKGALSGDGGDEVLGGYRRHRFHSLVEAVRANIPPGMRRAVIGRLAAWYPNLAGAPRWLRAKSTLTELSLDSALGYYGTVCKLRDARRQALLSPRLRTALEGHSPSRRFVEAMDEADPDDPLLAAQRTDILTYLPGDILVKTDRASMAHSLELRAPFLDHNLVEWGLALPAREKLRGAFGKHVLRRAMAQDLPHDLLWARKRGFAAEIAGQFRRRAGEIGARLRRGALGDSGLLELGEAQRLVAEHEAGAADHSQPIWQILVLEAWLAREAGLAPAEERAAA</sequence>
<dbReference type="EMBL" id="JAPFQI010000001">
    <property type="protein sequence ID" value="MCW8084798.1"/>
    <property type="molecule type" value="Genomic_DNA"/>
</dbReference>
<comment type="caution">
    <text evidence="9">The sequence shown here is derived from an EMBL/GenBank/DDBJ whole genome shotgun (WGS) entry which is preliminary data.</text>
</comment>
<dbReference type="Pfam" id="PF13537">
    <property type="entry name" value="GATase_7"/>
    <property type="match status" value="1"/>
</dbReference>
<dbReference type="PROSITE" id="PS51278">
    <property type="entry name" value="GATASE_TYPE_2"/>
    <property type="match status" value="1"/>
</dbReference>
<dbReference type="InterPro" id="IPR051786">
    <property type="entry name" value="ASN_synthetase/amidase"/>
</dbReference>
<evidence type="ECO:0000256" key="4">
    <source>
        <dbReference type="ARBA" id="ARBA00022741"/>
    </source>
</evidence>
<comment type="pathway">
    <text evidence="1">Amino-acid biosynthesis; L-asparagine biosynthesis; L-asparagine from L-aspartate (L-Gln route): step 1/1.</text>
</comment>
<reference evidence="9 10" key="1">
    <citation type="submission" date="2022-10" db="EMBL/GenBank/DDBJ databases">
        <title>Roseococcus glaciei nov., sp. nov., isolated from glacier.</title>
        <authorList>
            <person name="Liu Q."/>
            <person name="Xin Y.-H."/>
        </authorList>
    </citation>
    <scope>NUCLEOTIDE SEQUENCE [LARGE SCALE GENOMIC DNA]</scope>
    <source>
        <strain evidence="9 10">MDT2-1-1</strain>
    </source>
</reference>
<dbReference type="Gene3D" id="3.60.20.10">
    <property type="entry name" value="Glutamine Phosphoribosylpyrophosphate, subunit 1, domain 1"/>
    <property type="match status" value="1"/>
</dbReference>
<dbReference type="NCBIfam" id="TIGR01536">
    <property type="entry name" value="asn_synth_AEB"/>
    <property type="match status" value="1"/>
</dbReference>
<dbReference type="InterPro" id="IPR014729">
    <property type="entry name" value="Rossmann-like_a/b/a_fold"/>
</dbReference>
<evidence type="ECO:0000256" key="6">
    <source>
        <dbReference type="ARBA" id="ARBA00022962"/>
    </source>
</evidence>
<proteinExistence type="inferred from homology"/>
<name>A0ABT3NRL7_9PROT</name>
<evidence type="ECO:0000313" key="10">
    <source>
        <dbReference type="Proteomes" id="UP001526430"/>
    </source>
</evidence>
<dbReference type="GO" id="GO:0004066">
    <property type="term" value="F:asparagine synthase (glutamine-hydrolyzing) activity"/>
    <property type="evidence" value="ECO:0007669"/>
    <property type="project" value="UniProtKB-EC"/>
</dbReference>
<keyword evidence="5" id="KW-0067">ATP-binding</keyword>
<comment type="catalytic activity">
    <reaction evidence="7">
        <text>L-aspartate + L-glutamine + ATP + H2O = L-asparagine + L-glutamate + AMP + diphosphate + H(+)</text>
        <dbReference type="Rhea" id="RHEA:12228"/>
        <dbReference type="ChEBI" id="CHEBI:15377"/>
        <dbReference type="ChEBI" id="CHEBI:15378"/>
        <dbReference type="ChEBI" id="CHEBI:29985"/>
        <dbReference type="ChEBI" id="CHEBI:29991"/>
        <dbReference type="ChEBI" id="CHEBI:30616"/>
        <dbReference type="ChEBI" id="CHEBI:33019"/>
        <dbReference type="ChEBI" id="CHEBI:58048"/>
        <dbReference type="ChEBI" id="CHEBI:58359"/>
        <dbReference type="ChEBI" id="CHEBI:456215"/>
        <dbReference type="EC" id="6.3.5.4"/>
    </reaction>
</comment>
<dbReference type="Gene3D" id="3.40.50.620">
    <property type="entry name" value="HUPs"/>
    <property type="match status" value="1"/>
</dbReference>
<keyword evidence="4" id="KW-0547">Nucleotide-binding</keyword>
<keyword evidence="9" id="KW-0436">Ligase</keyword>
<dbReference type="SUPFAM" id="SSF56235">
    <property type="entry name" value="N-terminal nucleophile aminohydrolases (Ntn hydrolases)"/>
    <property type="match status" value="1"/>
</dbReference>
<dbReference type="CDD" id="cd01991">
    <property type="entry name" value="Asn_synthase_B_C"/>
    <property type="match status" value="1"/>
</dbReference>
<dbReference type="CDD" id="cd00712">
    <property type="entry name" value="AsnB"/>
    <property type="match status" value="1"/>
</dbReference>
<dbReference type="EC" id="6.3.5.4" evidence="3"/>
<dbReference type="InterPro" id="IPR017932">
    <property type="entry name" value="GATase_2_dom"/>
</dbReference>
<feature type="domain" description="Glutamine amidotransferase type-2" evidence="8">
    <location>
        <begin position="1"/>
        <end position="194"/>
    </location>
</feature>
<accession>A0ABT3NRL7</accession>
<evidence type="ECO:0000256" key="2">
    <source>
        <dbReference type="ARBA" id="ARBA00005752"/>
    </source>
</evidence>
<gene>
    <name evidence="9" type="primary">asnB</name>
    <name evidence="9" type="ORF">OF850_04095</name>
</gene>
<dbReference type="InterPro" id="IPR001962">
    <property type="entry name" value="Asn_synthase"/>
</dbReference>
<dbReference type="RefSeq" id="WP_301588858.1">
    <property type="nucleotide sequence ID" value="NZ_JAPFQI010000001.1"/>
</dbReference>
<evidence type="ECO:0000256" key="1">
    <source>
        <dbReference type="ARBA" id="ARBA00005187"/>
    </source>
</evidence>
<dbReference type="InterPro" id="IPR033738">
    <property type="entry name" value="AsnB_N"/>
</dbReference>
<evidence type="ECO:0000256" key="7">
    <source>
        <dbReference type="ARBA" id="ARBA00048741"/>
    </source>
</evidence>
<evidence type="ECO:0000259" key="8">
    <source>
        <dbReference type="PROSITE" id="PS51278"/>
    </source>
</evidence>
<keyword evidence="6" id="KW-0315">Glutamine amidotransferase</keyword>
<dbReference type="Pfam" id="PF00733">
    <property type="entry name" value="Asn_synthase"/>
    <property type="match status" value="1"/>
</dbReference>
<protein>
    <recommendedName>
        <fullName evidence="3">asparagine synthase (glutamine-hydrolyzing)</fullName>
        <ecNumber evidence="3">6.3.5.4</ecNumber>
    </recommendedName>
</protein>
<evidence type="ECO:0000256" key="3">
    <source>
        <dbReference type="ARBA" id="ARBA00012737"/>
    </source>
</evidence>
<keyword evidence="10" id="KW-1185">Reference proteome</keyword>
<dbReference type="PIRSF" id="PIRSF001589">
    <property type="entry name" value="Asn_synthetase_glu-h"/>
    <property type="match status" value="1"/>
</dbReference>
<dbReference type="InterPro" id="IPR029055">
    <property type="entry name" value="Ntn_hydrolases_N"/>
</dbReference>